<sequence>MATIKSSPPTSIEDLPTEILSAVFTSFCSHCRPAYSREGEDRANAETLKALTQTSRRCRSVSMPILFHNPNFHLSSTYVFGLLDHEPDLALFTKALNLPLSGPTTSSNHPMLTRLANRLSLEVPSESDLSDHAESIETSLLLALCPNMERLTLRISDSEGKAQKTSFEFLRHMLESRQSITGFPKLRHLEVDTSKCKRFSIAGTELSLFLQISPVLETLVLRGPNGHRVPDDDYKFDILKCSPALQNLKTLQILGWSFHGATSDSLALGKILNLTQNLKCFTFTTDDEGIWSDEGVPWSDVQVRLFHIPPARFMEFLKPVQGTLQHLSLDFGNKMYAGRYLSPDMVILSSQEIHIFPNLESLSLDLTCYCQHRFGSHAIGSAFDEKRCLTEILPQTLRRLTVCLNEKTWGECFPDVLYLGERAVAGDFPNLRQVTVKAPVRYQMPCSDGWDDYWDNQELDKISKNMRKREGYVKEAFEGSGVVAELVSWYIWEDMY</sequence>
<dbReference type="Gene3D" id="3.80.10.10">
    <property type="entry name" value="Ribonuclease Inhibitor"/>
    <property type="match status" value="1"/>
</dbReference>
<dbReference type="Proteomes" id="UP000622797">
    <property type="component" value="Unassembled WGS sequence"/>
</dbReference>
<keyword evidence="2" id="KW-1185">Reference proteome</keyword>
<reference evidence="1" key="1">
    <citation type="journal article" date="2020" name="BMC Genomics">
        <title>Correction to: Identification and distribution of gene clusters required for synthesis of sphingolipid metabolism inhibitors in diverse species of the filamentous fungus Fusarium.</title>
        <authorList>
            <person name="Kim H.S."/>
            <person name="Lohmar J.M."/>
            <person name="Busman M."/>
            <person name="Brown D.W."/>
            <person name="Naumann T.A."/>
            <person name="Divon H.H."/>
            <person name="Lysoe E."/>
            <person name="Uhlig S."/>
            <person name="Proctor R.H."/>
        </authorList>
    </citation>
    <scope>NUCLEOTIDE SEQUENCE</scope>
    <source>
        <strain evidence="1">NRRL 20472</strain>
    </source>
</reference>
<name>A0A8H4X4Y3_9HYPO</name>
<dbReference type="InterPro" id="IPR032675">
    <property type="entry name" value="LRR_dom_sf"/>
</dbReference>
<organism evidence="1 2">
    <name type="scientific">Fusarium sarcochroum</name>
    <dbReference type="NCBI Taxonomy" id="1208366"/>
    <lineage>
        <taxon>Eukaryota</taxon>
        <taxon>Fungi</taxon>
        <taxon>Dikarya</taxon>
        <taxon>Ascomycota</taxon>
        <taxon>Pezizomycotina</taxon>
        <taxon>Sordariomycetes</taxon>
        <taxon>Hypocreomycetidae</taxon>
        <taxon>Hypocreales</taxon>
        <taxon>Nectriaceae</taxon>
        <taxon>Fusarium</taxon>
        <taxon>Fusarium lateritium species complex</taxon>
    </lineage>
</organism>
<evidence type="ECO:0000313" key="2">
    <source>
        <dbReference type="Proteomes" id="UP000622797"/>
    </source>
</evidence>
<reference evidence="1" key="2">
    <citation type="submission" date="2020-05" db="EMBL/GenBank/DDBJ databases">
        <authorList>
            <person name="Kim H.-S."/>
            <person name="Proctor R.H."/>
            <person name="Brown D.W."/>
        </authorList>
    </citation>
    <scope>NUCLEOTIDE SEQUENCE</scope>
    <source>
        <strain evidence="1">NRRL 20472</strain>
    </source>
</reference>
<accession>A0A8H4X4Y3</accession>
<evidence type="ECO:0000313" key="1">
    <source>
        <dbReference type="EMBL" id="KAF4962058.1"/>
    </source>
</evidence>
<gene>
    <name evidence="1" type="ORF">FSARC_9848</name>
</gene>
<dbReference type="AlphaFoldDB" id="A0A8H4X4Y3"/>
<dbReference type="OrthoDB" id="2520703at2759"/>
<protein>
    <submittedName>
        <fullName evidence="1">Uncharacterized protein</fullName>
    </submittedName>
</protein>
<dbReference type="EMBL" id="JABEXW010000575">
    <property type="protein sequence ID" value="KAF4962058.1"/>
    <property type="molecule type" value="Genomic_DNA"/>
</dbReference>
<dbReference type="SUPFAM" id="SSF52047">
    <property type="entry name" value="RNI-like"/>
    <property type="match status" value="1"/>
</dbReference>
<proteinExistence type="predicted"/>
<comment type="caution">
    <text evidence="1">The sequence shown here is derived from an EMBL/GenBank/DDBJ whole genome shotgun (WGS) entry which is preliminary data.</text>
</comment>